<feature type="domain" description="Reverse transcriptase/retrotransposon-derived protein RNase H-like" evidence="6">
    <location>
        <begin position="68"/>
        <end position="128"/>
    </location>
</feature>
<keyword evidence="1" id="KW-0808">Transferase</keyword>
<reference evidence="7" key="2">
    <citation type="submission" date="2021-08" db="EMBL/GenBank/DDBJ databases">
        <authorList>
            <person name="Eriksson T."/>
        </authorList>
    </citation>
    <scope>NUCLEOTIDE SEQUENCE</scope>
    <source>
        <strain evidence="7">Stoneville</strain>
        <tissue evidence="7">Whole head</tissue>
    </source>
</reference>
<proteinExistence type="predicted"/>
<dbReference type="Proteomes" id="UP000719412">
    <property type="component" value="Unassembled WGS sequence"/>
</dbReference>
<protein>
    <recommendedName>
        <fullName evidence="6">Reverse transcriptase/retrotransposon-derived protein RNase H-like domain-containing protein</fullName>
    </recommendedName>
</protein>
<name>A0A8J6HGU7_TENMO</name>
<dbReference type="PANTHER" id="PTHR37984">
    <property type="entry name" value="PROTEIN CBG26694"/>
    <property type="match status" value="1"/>
</dbReference>
<evidence type="ECO:0000313" key="8">
    <source>
        <dbReference type="Proteomes" id="UP000719412"/>
    </source>
</evidence>
<dbReference type="InterPro" id="IPR041577">
    <property type="entry name" value="RT_RNaseH_2"/>
</dbReference>
<gene>
    <name evidence="7" type="ORF">GEV33_004245</name>
</gene>
<keyword evidence="3" id="KW-0378">Hydrolase</keyword>
<dbReference type="EMBL" id="JABDTM020017375">
    <property type="protein sequence ID" value="KAH0818545.1"/>
    <property type="molecule type" value="Genomic_DNA"/>
</dbReference>
<keyword evidence="8" id="KW-1185">Reference proteome</keyword>
<reference evidence="7" key="1">
    <citation type="journal article" date="2020" name="J Insects Food Feed">
        <title>The yellow mealworm (Tenebrio molitor) genome: a resource for the emerging insects as food and feed industry.</title>
        <authorList>
            <person name="Eriksson T."/>
            <person name="Andere A."/>
            <person name="Kelstrup H."/>
            <person name="Emery V."/>
            <person name="Picard C."/>
        </authorList>
    </citation>
    <scope>NUCLEOTIDE SEQUENCE</scope>
    <source>
        <strain evidence="7">Stoneville</strain>
        <tissue evidence="7">Whole head</tissue>
    </source>
</reference>
<dbReference type="InterPro" id="IPR043502">
    <property type="entry name" value="DNA/RNA_pol_sf"/>
</dbReference>
<dbReference type="PANTHER" id="PTHR37984:SF5">
    <property type="entry name" value="PROTEIN NYNRIN-LIKE"/>
    <property type="match status" value="1"/>
</dbReference>
<dbReference type="AlphaFoldDB" id="A0A8J6HGU7"/>
<dbReference type="GO" id="GO:0004519">
    <property type="term" value="F:endonuclease activity"/>
    <property type="evidence" value="ECO:0007669"/>
    <property type="project" value="UniProtKB-KW"/>
</dbReference>
<evidence type="ECO:0000256" key="2">
    <source>
        <dbReference type="ARBA" id="ARBA00022722"/>
    </source>
</evidence>
<sequence length="294" mass="33223">MTKLQLQSLPYGNLPLLDGFTIYRTSSVENTIGHAISEDGIKPDPDKIQAVRDYPTPKNKDNIKSFLADTSQHAVGAVLSQGIIGKDLPIGYASRTLSKAEKNYSTIERELAAIIYGVQYFRPYLHIRKKIFEGNKKNHRERKSRDSVGDRRAGGCAASRGMRITCVACGIRAHPRERIADAMVHIVRRCQASRPSKSPKILPYRLPFCRLTDIERPLVIYLPYRTVKEYQKVLLQFTVEQPLSAERNSSIQFTVPYREGVPESPPSNYRGAPPFSGKELFVEFSTVVRLWSVL</sequence>
<dbReference type="GO" id="GO:0003964">
    <property type="term" value="F:RNA-directed DNA polymerase activity"/>
    <property type="evidence" value="ECO:0007669"/>
    <property type="project" value="UniProtKB-KW"/>
</dbReference>
<dbReference type="Gene3D" id="3.10.20.370">
    <property type="match status" value="1"/>
</dbReference>
<organism evidence="7 8">
    <name type="scientific">Tenebrio molitor</name>
    <name type="common">Yellow mealworm beetle</name>
    <dbReference type="NCBI Taxonomy" id="7067"/>
    <lineage>
        <taxon>Eukaryota</taxon>
        <taxon>Metazoa</taxon>
        <taxon>Ecdysozoa</taxon>
        <taxon>Arthropoda</taxon>
        <taxon>Hexapoda</taxon>
        <taxon>Insecta</taxon>
        <taxon>Pterygota</taxon>
        <taxon>Neoptera</taxon>
        <taxon>Endopterygota</taxon>
        <taxon>Coleoptera</taxon>
        <taxon>Polyphaga</taxon>
        <taxon>Cucujiformia</taxon>
        <taxon>Tenebrionidae</taxon>
        <taxon>Tenebrio</taxon>
    </lineage>
</organism>
<dbReference type="InterPro" id="IPR050951">
    <property type="entry name" value="Retrovirus_Pol_polyprotein"/>
</dbReference>
<dbReference type="Pfam" id="PF17919">
    <property type="entry name" value="RT_RNaseH_2"/>
    <property type="match status" value="1"/>
</dbReference>
<evidence type="ECO:0000313" key="7">
    <source>
        <dbReference type="EMBL" id="KAH0818545.1"/>
    </source>
</evidence>
<keyword evidence="5" id="KW-0511">Multifunctional enzyme</keyword>
<evidence type="ECO:0000256" key="1">
    <source>
        <dbReference type="ARBA" id="ARBA00022695"/>
    </source>
</evidence>
<keyword evidence="4" id="KW-0695">RNA-directed DNA polymerase</keyword>
<comment type="caution">
    <text evidence="7">The sequence shown here is derived from an EMBL/GenBank/DDBJ whole genome shotgun (WGS) entry which is preliminary data.</text>
</comment>
<evidence type="ECO:0000256" key="4">
    <source>
        <dbReference type="ARBA" id="ARBA00022918"/>
    </source>
</evidence>
<evidence type="ECO:0000256" key="5">
    <source>
        <dbReference type="ARBA" id="ARBA00023268"/>
    </source>
</evidence>
<evidence type="ECO:0000259" key="6">
    <source>
        <dbReference type="Pfam" id="PF17919"/>
    </source>
</evidence>
<evidence type="ECO:0000256" key="3">
    <source>
        <dbReference type="ARBA" id="ARBA00022759"/>
    </source>
</evidence>
<dbReference type="SUPFAM" id="SSF56672">
    <property type="entry name" value="DNA/RNA polymerases"/>
    <property type="match status" value="1"/>
</dbReference>
<accession>A0A8J6HGU7</accession>
<keyword evidence="3" id="KW-0255">Endonuclease</keyword>
<keyword evidence="2" id="KW-0540">Nuclease</keyword>
<keyword evidence="1" id="KW-0548">Nucleotidyltransferase</keyword>
<dbReference type="FunFam" id="3.10.20.370:FF:000001">
    <property type="entry name" value="Retrovirus-related Pol polyprotein from transposon 17.6-like protein"/>
    <property type="match status" value="1"/>
</dbReference>